<evidence type="ECO:0000313" key="8">
    <source>
        <dbReference type="Proteomes" id="UP000620124"/>
    </source>
</evidence>
<keyword evidence="2 7" id="KW-0808">Transferase</keyword>
<dbReference type="GO" id="GO:0046983">
    <property type="term" value="F:protein dimerization activity"/>
    <property type="evidence" value="ECO:0007669"/>
    <property type="project" value="InterPro"/>
</dbReference>
<dbReference type="PANTHER" id="PTHR43712:SF2">
    <property type="entry name" value="O-METHYLTRANSFERASE CICE"/>
    <property type="match status" value="1"/>
</dbReference>
<keyword evidence="8" id="KW-1185">Reference proteome</keyword>
<dbReference type="Pfam" id="PF08100">
    <property type="entry name" value="Dimerisation"/>
    <property type="match status" value="1"/>
</dbReference>
<organism evidence="7 8">
    <name type="scientific">Mycena venus</name>
    <dbReference type="NCBI Taxonomy" id="2733690"/>
    <lineage>
        <taxon>Eukaryota</taxon>
        <taxon>Fungi</taxon>
        <taxon>Dikarya</taxon>
        <taxon>Basidiomycota</taxon>
        <taxon>Agaricomycotina</taxon>
        <taxon>Agaricomycetes</taxon>
        <taxon>Agaricomycetidae</taxon>
        <taxon>Agaricales</taxon>
        <taxon>Marasmiineae</taxon>
        <taxon>Mycenaceae</taxon>
        <taxon>Mycena</taxon>
    </lineage>
</organism>
<dbReference type="AlphaFoldDB" id="A0A8H6XAL6"/>
<keyword evidence="1 7" id="KW-0489">Methyltransferase</keyword>
<dbReference type="InterPro" id="IPR016461">
    <property type="entry name" value="COMT-like"/>
</dbReference>
<protein>
    <submittedName>
        <fullName evidence="7">S-adenosyl-L-methionine-dependent methyltransferase</fullName>
    </submittedName>
</protein>
<dbReference type="Gene3D" id="1.10.10.10">
    <property type="entry name" value="Winged helix-like DNA-binding domain superfamily/Winged helix DNA-binding domain"/>
    <property type="match status" value="1"/>
</dbReference>
<dbReference type="GO" id="GO:0008171">
    <property type="term" value="F:O-methyltransferase activity"/>
    <property type="evidence" value="ECO:0007669"/>
    <property type="project" value="InterPro"/>
</dbReference>
<feature type="domain" description="O-methyltransferase C-terminal" evidence="5">
    <location>
        <begin position="199"/>
        <end position="355"/>
    </location>
</feature>
<gene>
    <name evidence="7" type="ORF">MVEN_02151100</name>
</gene>
<evidence type="ECO:0000259" key="5">
    <source>
        <dbReference type="Pfam" id="PF00891"/>
    </source>
</evidence>
<dbReference type="PANTHER" id="PTHR43712">
    <property type="entry name" value="PUTATIVE (AFU_ORTHOLOGUE AFUA_4G14580)-RELATED"/>
    <property type="match status" value="1"/>
</dbReference>
<sequence>MLSLPPISTPTRQLLTLITRSIETLEASCQSSGTTIPNLHSAFTPPSQAFRSNPGAAEAARIIAAAALQLEAIVSPLQVSLYHIIGGHFKSAALCVCLESGVTEILREARPQGIHVRDIGAKNGQDPEKLARFMRFLATHHIYREVSPNVFANTRISSMFDTLKPSAEILADPEHKHDGTFGLAALASHHLDETCKASAATVRSGDPTAAPFARPIGRPETIWTYYARPDERFRQQRFGIGMGGVRALQPPDAILKAYDWSRLELAAGSLVVDVGEGVGTSCFLLADNFPELKFVVQDLEGVIRQGKELWSTKVPAVISSERVILQMHDFFTPQPQNGAAVFLLKQITHNWSDDIVPFACHDPDAEEGLQEAPALLLANYGATNDMAYNTDLIVRVFFFLIVTSAHGCIFVELLARTGWEFVTVRRQPGDSTFSQCIEAKKTEDSL</sequence>
<dbReference type="InterPro" id="IPR029063">
    <property type="entry name" value="SAM-dependent_MTases_sf"/>
</dbReference>
<reference evidence="7" key="1">
    <citation type="submission" date="2020-05" db="EMBL/GenBank/DDBJ databases">
        <title>Mycena genomes resolve the evolution of fungal bioluminescence.</title>
        <authorList>
            <person name="Tsai I.J."/>
        </authorList>
    </citation>
    <scope>NUCLEOTIDE SEQUENCE</scope>
    <source>
        <strain evidence="7">CCC161011</strain>
    </source>
</reference>
<evidence type="ECO:0000256" key="3">
    <source>
        <dbReference type="ARBA" id="ARBA00022691"/>
    </source>
</evidence>
<dbReference type="InterPro" id="IPR001077">
    <property type="entry name" value="COMT_C"/>
</dbReference>
<name>A0A8H6XAL6_9AGAR</name>
<evidence type="ECO:0000256" key="4">
    <source>
        <dbReference type="SAM" id="Phobius"/>
    </source>
</evidence>
<evidence type="ECO:0000259" key="6">
    <source>
        <dbReference type="Pfam" id="PF08100"/>
    </source>
</evidence>
<keyword evidence="4" id="KW-0812">Transmembrane</keyword>
<dbReference type="InterPro" id="IPR036390">
    <property type="entry name" value="WH_DNA-bd_sf"/>
</dbReference>
<feature type="transmembrane region" description="Helical" evidence="4">
    <location>
        <begin position="392"/>
        <end position="415"/>
    </location>
</feature>
<dbReference type="OrthoDB" id="2410195at2759"/>
<dbReference type="InterPro" id="IPR012967">
    <property type="entry name" value="COMT_dimerisation"/>
</dbReference>
<dbReference type="PROSITE" id="PS51683">
    <property type="entry name" value="SAM_OMT_II"/>
    <property type="match status" value="1"/>
</dbReference>
<evidence type="ECO:0000256" key="2">
    <source>
        <dbReference type="ARBA" id="ARBA00022679"/>
    </source>
</evidence>
<keyword evidence="4" id="KW-1133">Transmembrane helix</keyword>
<dbReference type="EMBL" id="JACAZI010000022">
    <property type="protein sequence ID" value="KAF7337131.1"/>
    <property type="molecule type" value="Genomic_DNA"/>
</dbReference>
<dbReference type="InterPro" id="IPR036388">
    <property type="entry name" value="WH-like_DNA-bd_sf"/>
</dbReference>
<keyword evidence="4" id="KW-0472">Membrane</keyword>
<evidence type="ECO:0000313" key="7">
    <source>
        <dbReference type="EMBL" id="KAF7337131.1"/>
    </source>
</evidence>
<dbReference type="Proteomes" id="UP000620124">
    <property type="component" value="Unassembled WGS sequence"/>
</dbReference>
<dbReference type="Gene3D" id="3.40.50.150">
    <property type="entry name" value="Vaccinia Virus protein VP39"/>
    <property type="match status" value="1"/>
</dbReference>
<accession>A0A8H6XAL6</accession>
<keyword evidence="3" id="KW-0949">S-adenosyl-L-methionine</keyword>
<comment type="caution">
    <text evidence="7">The sequence shown here is derived from an EMBL/GenBank/DDBJ whole genome shotgun (WGS) entry which is preliminary data.</text>
</comment>
<dbReference type="GO" id="GO:0032259">
    <property type="term" value="P:methylation"/>
    <property type="evidence" value="ECO:0007669"/>
    <property type="project" value="UniProtKB-KW"/>
</dbReference>
<dbReference type="SUPFAM" id="SSF53335">
    <property type="entry name" value="S-adenosyl-L-methionine-dependent methyltransferases"/>
    <property type="match status" value="1"/>
</dbReference>
<feature type="domain" description="O-methyltransferase dimerisation" evidence="6">
    <location>
        <begin position="83"/>
        <end position="160"/>
    </location>
</feature>
<dbReference type="Pfam" id="PF00891">
    <property type="entry name" value="Methyltransf_2"/>
    <property type="match status" value="1"/>
</dbReference>
<proteinExistence type="predicted"/>
<dbReference type="SUPFAM" id="SSF46785">
    <property type="entry name" value="Winged helix' DNA-binding domain"/>
    <property type="match status" value="1"/>
</dbReference>
<evidence type="ECO:0000256" key="1">
    <source>
        <dbReference type="ARBA" id="ARBA00022603"/>
    </source>
</evidence>